<keyword evidence="4" id="KW-1185">Reference proteome</keyword>
<dbReference type="EMBL" id="AZIL01000273">
    <property type="protein sequence ID" value="EWM28837.1"/>
    <property type="molecule type" value="Genomic_DNA"/>
</dbReference>
<sequence>MDEILALQRELVAVQAEDTSHCLSERNCVEIVVKLCKLGRLDVIYTSDGKEILTPEQLLLELQDELLSAGGRLALADIQPLLNVDMVHIQRAAARIVEEDLEGGCLLSGGELIAAWYLDDLVSEVLTQMLPEAGGRLAISTLAARVFKLPVPLTEAAIKARVAGDVGAVPKEPGISQACLPAKLRNGALCTAEYDERQKARIRGVLAGVSQPITLGDLAGRYSVEESLIEDVWPALVREGVVVGALNGRQYVPAVFRRMQRACMEGFFGQNGYMECSRAHKLQVRRPLEYLRQSFPGAIQVGKELVVDAAIVRALEGHMEDCVARRSWLEAPSVLPPILSSRAAPARTSGAALLLNECLSHGRGADLPVVVIEDIFVVSRGFLQDAQREAEARLCVSEVGPPCQEEIALRAFKTGGEAVGTEDARIRTGTGGESNGREGGREGGREAGENATSSAPGAPARVRTSEDAAILFSEEVVEAWLRAWDPALGAFPSLAGALAARVYHDLAPTPVAETARGDEGPGSAPVWGVSSLLAGSGVHGSAGAASGPPQHRVEKVLDEAILTLQLLAKGLVATPFACEKDAKEVTRYILKSRGAQLAHLLSTWASAVYEVPYQALASLPPSFPASSSPPPSPSWDFPSITLEQCNVLKTRLPSPLGDSLAALWTLVVKETQDEKKRKSAIAQTTPGPHPSTPGAHSKGSGTASAPLVLEQVSDLYLSEIAPALDLIPRTLDKKKKKRCCRRGSWNWYRNCTRASPQLRCWRWVCNCCCWEGGREGGREEGEASCS</sequence>
<feature type="compositionally biased region" description="Basic and acidic residues" evidence="1">
    <location>
        <begin position="435"/>
        <end position="448"/>
    </location>
</feature>
<dbReference type="OrthoDB" id="10258297at2759"/>
<dbReference type="GO" id="GO:0016874">
    <property type="term" value="F:ligase activity"/>
    <property type="evidence" value="ECO:0007669"/>
    <property type="project" value="UniProtKB-KW"/>
</dbReference>
<dbReference type="GO" id="GO:1990592">
    <property type="term" value="P:protein K69-linked ufmylation"/>
    <property type="evidence" value="ECO:0007669"/>
    <property type="project" value="TreeGrafter"/>
</dbReference>
<dbReference type="PANTHER" id="PTHR31057">
    <property type="entry name" value="E3 UFM1-PROTEIN LIGASE 1"/>
    <property type="match status" value="1"/>
</dbReference>
<dbReference type="PANTHER" id="PTHR31057:SF0">
    <property type="entry name" value="E3 UFM1-PROTEIN LIGASE 1"/>
    <property type="match status" value="1"/>
</dbReference>
<evidence type="ECO:0000259" key="2">
    <source>
        <dbReference type="Pfam" id="PF09743"/>
    </source>
</evidence>
<evidence type="ECO:0000313" key="4">
    <source>
        <dbReference type="Proteomes" id="UP000019335"/>
    </source>
</evidence>
<dbReference type="InterPro" id="IPR018611">
    <property type="entry name" value="Ufl1"/>
</dbReference>
<organism evidence="3 4">
    <name type="scientific">Nannochloropsis gaditana</name>
    <dbReference type="NCBI Taxonomy" id="72520"/>
    <lineage>
        <taxon>Eukaryota</taxon>
        <taxon>Sar</taxon>
        <taxon>Stramenopiles</taxon>
        <taxon>Ochrophyta</taxon>
        <taxon>Eustigmatophyceae</taxon>
        <taxon>Eustigmatales</taxon>
        <taxon>Monodopsidaceae</taxon>
        <taxon>Nannochloropsis</taxon>
    </lineage>
</organism>
<dbReference type="Pfam" id="PF09743">
    <property type="entry name" value="E3_UFM1_ligase"/>
    <property type="match status" value="1"/>
</dbReference>
<dbReference type="Proteomes" id="UP000019335">
    <property type="component" value="Chromosome 4"/>
</dbReference>
<dbReference type="GO" id="GO:0005789">
    <property type="term" value="C:endoplasmic reticulum membrane"/>
    <property type="evidence" value="ECO:0007669"/>
    <property type="project" value="TreeGrafter"/>
</dbReference>
<proteinExistence type="predicted"/>
<name>W7TRK2_9STRA</name>
<gene>
    <name evidence="3" type="ORF">Naga_100199g7</name>
</gene>
<dbReference type="GO" id="GO:0034976">
    <property type="term" value="P:response to endoplasmic reticulum stress"/>
    <property type="evidence" value="ECO:0007669"/>
    <property type="project" value="TreeGrafter"/>
</dbReference>
<evidence type="ECO:0000313" key="3">
    <source>
        <dbReference type="EMBL" id="EWM28837.1"/>
    </source>
</evidence>
<dbReference type="InterPro" id="IPR056579">
    <property type="entry name" value="Ufl1_N"/>
</dbReference>
<feature type="region of interest" description="Disordered" evidence="1">
    <location>
        <begin position="675"/>
        <end position="702"/>
    </location>
</feature>
<dbReference type="GO" id="GO:0061666">
    <property type="term" value="F:UFM1 ligase activity"/>
    <property type="evidence" value="ECO:0007669"/>
    <property type="project" value="InterPro"/>
</dbReference>
<evidence type="ECO:0000256" key="1">
    <source>
        <dbReference type="SAM" id="MobiDB-lite"/>
    </source>
</evidence>
<keyword evidence="3" id="KW-0436">Ligase</keyword>
<feature type="region of interest" description="Disordered" evidence="1">
    <location>
        <begin position="419"/>
        <end position="463"/>
    </location>
</feature>
<feature type="domain" description="E3 UFM1-protein ligase 1-like N-terminal" evidence="2">
    <location>
        <begin position="3"/>
        <end position="291"/>
    </location>
</feature>
<protein>
    <submittedName>
        <fullName evidence="3">E3 ufm1-protein ligase 1</fullName>
    </submittedName>
</protein>
<comment type="caution">
    <text evidence="3">The sequence shown here is derived from an EMBL/GenBank/DDBJ whole genome shotgun (WGS) entry which is preliminary data.</text>
</comment>
<reference evidence="3 4" key="1">
    <citation type="journal article" date="2014" name="Mol. Plant">
        <title>Chromosome Scale Genome Assembly and Transcriptome Profiling of Nannochloropsis gaditana in Nitrogen Depletion.</title>
        <authorList>
            <person name="Corteggiani Carpinelli E."/>
            <person name="Telatin A."/>
            <person name="Vitulo N."/>
            <person name="Forcato C."/>
            <person name="D'Angelo M."/>
            <person name="Schiavon R."/>
            <person name="Vezzi A."/>
            <person name="Giacometti G.M."/>
            <person name="Morosinotto T."/>
            <person name="Valle G."/>
        </authorList>
    </citation>
    <scope>NUCLEOTIDE SEQUENCE [LARGE SCALE GENOMIC DNA]</scope>
    <source>
        <strain evidence="3 4">B-31</strain>
    </source>
</reference>
<dbReference type="AlphaFoldDB" id="W7TRK2"/>
<dbReference type="GO" id="GO:0032434">
    <property type="term" value="P:regulation of proteasomal ubiquitin-dependent protein catabolic process"/>
    <property type="evidence" value="ECO:0007669"/>
    <property type="project" value="TreeGrafter"/>
</dbReference>
<accession>W7TRK2</accession>